<feature type="transmembrane region" description="Helical" evidence="10">
    <location>
        <begin position="13"/>
        <end position="37"/>
    </location>
</feature>
<dbReference type="Pfam" id="PF02518">
    <property type="entry name" value="HATPase_c"/>
    <property type="match status" value="1"/>
</dbReference>
<dbReference type="Gene3D" id="3.30.450.20">
    <property type="entry name" value="PAS domain"/>
    <property type="match status" value="3"/>
</dbReference>
<dbReference type="CDD" id="cd12915">
    <property type="entry name" value="PDC2_DGC_like"/>
    <property type="match status" value="1"/>
</dbReference>
<dbReference type="Gene3D" id="3.40.50.2300">
    <property type="match status" value="1"/>
</dbReference>
<dbReference type="InterPro" id="IPR004358">
    <property type="entry name" value="Sig_transdc_His_kin-like_C"/>
</dbReference>
<proteinExistence type="predicted"/>
<dbReference type="InterPro" id="IPR000700">
    <property type="entry name" value="PAS-assoc_C"/>
</dbReference>
<feature type="modified residue" description="4-aspartylphosphate" evidence="9">
    <location>
        <position position="813"/>
    </location>
</feature>
<evidence type="ECO:0000256" key="5">
    <source>
        <dbReference type="ARBA" id="ARBA00022741"/>
    </source>
</evidence>
<dbReference type="SMART" id="SM00387">
    <property type="entry name" value="HATPase_c"/>
    <property type="match status" value="1"/>
</dbReference>
<dbReference type="InterPro" id="IPR001610">
    <property type="entry name" value="PAC"/>
</dbReference>
<sequence length="885" mass="98518">MPFRFIRESRFSLAFRLIAGIFVINVFAWAVAGMALVQSRLDREDRARVAAQNLAQLLDRDLSGLFERIDVSLQSVVDECGREQRKDGVPIPGELNPFLARVRSRLPEVEGLRVVDKSGAIRYGNALPRGNVNIADRDYFRHLRENPGAEMIFARPLIGRVSQKWTLNLARRIDAPDGTFYGIVLATIPLTNFVSRFSTLDVGPHGGISLRDREMAIIARYPELSGIGSAVGNRVLSPEFRSRFRAGLRSATFYTRFSWEGEEKVVSYHRIGDYPLYIAVGVANRDFLASWWNIVRLTALLVLTFTLVTVVLARLVLVKWAQEGEARDQLRAAKEELELRVVQRTAELSRANHLLKVELKERAKTVAELRRAEELQQLSERRFRDMLESINLAAVTLDQHGRITYCNDFFLRLVGWERAEVLHGNWFEKFVPQDSAPLRRAEFEQRFLERDLPLHLEYPIVTRDGSRRVIEWSLTLLRGADDVVTGVAGIGIDRTDQKSLEAQLRQSQKMEAVGQLAGGVAHDFNNILTVILGYCALLEMSAGGDGTHRHEIRQIADAAERAAALTRSLLAFSRKEAMHPELHDLNGVVDKVKGLLSRVIGEDVSLQVELSALPLVGKVDRAMIEQVLMNLATNARDAMPRGGLLGISTELVDLDEEYVQTHGCGTPGPHALICVSDTGVGMDADTRNRVFEPFFTTKEVGKGTGLGMSIVYGIVKQHRGNIHLYSEPGQGTTYRVFLPLDPAVAAGVVPAVPVPERGGSETILVVEDEAPVQGIVEKVLRRSGYEVIVASDGKEGIELFAGNRDRIRLVLMDIIMPGMNGKEAWERIKELKPQARVLFTSGYTADVIQSRGELADGAEIIMKPVHPQALLRRIREILDAPAARG</sequence>
<protein>
    <recommendedName>
        <fullName evidence="2">histidine kinase</fullName>
        <ecNumber evidence="2">2.7.13.3</ecNumber>
    </recommendedName>
</protein>
<evidence type="ECO:0000256" key="8">
    <source>
        <dbReference type="ARBA" id="ARBA00023012"/>
    </source>
</evidence>
<feature type="domain" description="Response regulatory" evidence="12">
    <location>
        <begin position="762"/>
        <end position="878"/>
    </location>
</feature>
<dbReference type="EMBL" id="JAEMHM010000003">
    <property type="protein sequence ID" value="MBJ6723786.1"/>
    <property type="molecule type" value="Genomic_DNA"/>
</dbReference>
<dbReference type="GO" id="GO:0000155">
    <property type="term" value="F:phosphorelay sensor kinase activity"/>
    <property type="evidence" value="ECO:0007669"/>
    <property type="project" value="InterPro"/>
</dbReference>
<organism evidence="15 16">
    <name type="scientific">Geomesophilobacter sediminis</name>
    <dbReference type="NCBI Taxonomy" id="2798584"/>
    <lineage>
        <taxon>Bacteria</taxon>
        <taxon>Pseudomonadati</taxon>
        <taxon>Thermodesulfobacteriota</taxon>
        <taxon>Desulfuromonadia</taxon>
        <taxon>Geobacterales</taxon>
        <taxon>Geobacteraceae</taxon>
        <taxon>Geomesophilobacter</taxon>
    </lineage>
</organism>
<evidence type="ECO:0000256" key="7">
    <source>
        <dbReference type="ARBA" id="ARBA00022840"/>
    </source>
</evidence>
<reference evidence="15" key="1">
    <citation type="submission" date="2020-12" db="EMBL/GenBank/DDBJ databases">
        <title>Geomonas sp. Red875, isolated from river sediment.</title>
        <authorList>
            <person name="Xu Z."/>
            <person name="Zhang Z."/>
            <person name="Masuda Y."/>
            <person name="Itoh H."/>
            <person name="Senoo K."/>
        </authorList>
    </citation>
    <scope>NUCLEOTIDE SEQUENCE</scope>
    <source>
        <strain evidence="15">Red875</strain>
    </source>
</reference>
<dbReference type="SMART" id="SM00448">
    <property type="entry name" value="REC"/>
    <property type="match status" value="1"/>
</dbReference>
<evidence type="ECO:0000259" key="12">
    <source>
        <dbReference type="PROSITE" id="PS50110"/>
    </source>
</evidence>
<evidence type="ECO:0000313" key="16">
    <source>
        <dbReference type="Proteomes" id="UP000636888"/>
    </source>
</evidence>
<keyword evidence="6" id="KW-0418">Kinase</keyword>
<dbReference type="CDD" id="cd00130">
    <property type="entry name" value="PAS"/>
    <property type="match status" value="1"/>
</dbReference>
<keyword evidence="10" id="KW-0812">Transmembrane</keyword>
<dbReference type="CDD" id="cd00082">
    <property type="entry name" value="HisKA"/>
    <property type="match status" value="1"/>
</dbReference>
<dbReference type="InterPro" id="IPR013767">
    <property type="entry name" value="PAS_fold"/>
</dbReference>
<dbReference type="Pfam" id="PF00989">
    <property type="entry name" value="PAS"/>
    <property type="match status" value="1"/>
</dbReference>
<dbReference type="PROSITE" id="PS50112">
    <property type="entry name" value="PAS"/>
    <property type="match status" value="1"/>
</dbReference>
<dbReference type="InterPro" id="IPR003661">
    <property type="entry name" value="HisK_dim/P_dom"/>
</dbReference>
<dbReference type="Pfam" id="PF00072">
    <property type="entry name" value="Response_reg"/>
    <property type="match status" value="1"/>
</dbReference>
<keyword evidence="5" id="KW-0547">Nucleotide-binding</keyword>
<dbReference type="Proteomes" id="UP000636888">
    <property type="component" value="Unassembled WGS sequence"/>
</dbReference>
<feature type="domain" description="Histidine kinase" evidence="11">
    <location>
        <begin position="519"/>
        <end position="742"/>
    </location>
</feature>
<dbReference type="InterPro" id="IPR005467">
    <property type="entry name" value="His_kinase_dom"/>
</dbReference>
<dbReference type="SUPFAM" id="SSF52172">
    <property type="entry name" value="CheY-like"/>
    <property type="match status" value="1"/>
</dbReference>
<dbReference type="RefSeq" id="WP_199382635.1">
    <property type="nucleotide sequence ID" value="NZ_JAEMHM010000003.1"/>
</dbReference>
<dbReference type="SUPFAM" id="SSF55874">
    <property type="entry name" value="ATPase domain of HSP90 chaperone/DNA topoisomerase II/histidine kinase"/>
    <property type="match status" value="1"/>
</dbReference>
<dbReference type="AlphaFoldDB" id="A0A8J7JAB0"/>
<dbReference type="CDD" id="cd12914">
    <property type="entry name" value="PDC1_DGC_like"/>
    <property type="match status" value="1"/>
</dbReference>
<keyword evidence="8" id="KW-0902">Two-component regulatory system</keyword>
<keyword evidence="16" id="KW-1185">Reference proteome</keyword>
<dbReference type="SMART" id="SM00086">
    <property type="entry name" value="PAC"/>
    <property type="match status" value="1"/>
</dbReference>
<dbReference type="SMART" id="SM00388">
    <property type="entry name" value="HisKA"/>
    <property type="match status" value="1"/>
</dbReference>
<feature type="domain" description="PAS" evidence="13">
    <location>
        <begin position="379"/>
        <end position="451"/>
    </location>
</feature>
<dbReference type="Gene3D" id="3.30.565.10">
    <property type="entry name" value="Histidine kinase-like ATPase, C-terminal domain"/>
    <property type="match status" value="1"/>
</dbReference>
<keyword evidence="10" id="KW-0472">Membrane</keyword>
<dbReference type="EC" id="2.7.13.3" evidence="2"/>
<dbReference type="GO" id="GO:0006355">
    <property type="term" value="P:regulation of DNA-templated transcription"/>
    <property type="evidence" value="ECO:0007669"/>
    <property type="project" value="InterPro"/>
</dbReference>
<dbReference type="GO" id="GO:0005524">
    <property type="term" value="F:ATP binding"/>
    <property type="evidence" value="ECO:0007669"/>
    <property type="project" value="UniProtKB-KW"/>
</dbReference>
<dbReference type="SUPFAM" id="SSF47384">
    <property type="entry name" value="Homodimeric domain of signal transducing histidine kinase"/>
    <property type="match status" value="1"/>
</dbReference>
<dbReference type="PROSITE" id="PS50110">
    <property type="entry name" value="RESPONSE_REGULATORY"/>
    <property type="match status" value="1"/>
</dbReference>
<keyword evidence="4" id="KW-0808">Transferase</keyword>
<gene>
    <name evidence="15" type="ORF">JFN93_03610</name>
</gene>
<dbReference type="InterPro" id="IPR035965">
    <property type="entry name" value="PAS-like_dom_sf"/>
</dbReference>
<dbReference type="InterPro" id="IPR036097">
    <property type="entry name" value="HisK_dim/P_sf"/>
</dbReference>
<evidence type="ECO:0000256" key="4">
    <source>
        <dbReference type="ARBA" id="ARBA00022679"/>
    </source>
</evidence>
<dbReference type="InterPro" id="IPR001789">
    <property type="entry name" value="Sig_transdc_resp-reg_receiver"/>
</dbReference>
<keyword evidence="7" id="KW-0067">ATP-binding</keyword>
<evidence type="ECO:0000313" key="15">
    <source>
        <dbReference type="EMBL" id="MBJ6723786.1"/>
    </source>
</evidence>
<dbReference type="InterPro" id="IPR011006">
    <property type="entry name" value="CheY-like_superfamily"/>
</dbReference>
<dbReference type="InterPro" id="IPR000014">
    <property type="entry name" value="PAS"/>
</dbReference>
<dbReference type="PANTHER" id="PTHR43065">
    <property type="entry name" value="SENSOR HISTIDINE KINASE"/>
    <property type="match status" value="1"/>
</dbReference>
<evidence type="ECO:0000259" key="14">
    <source>
        <dbReference type="PROSITE" id="PS50113"/>
    </source>
</evidence>
<evidence type="ECO:0000256" key="9">
    <source>
        <dbReference type="PROSITE-ProRule" id="PRU00169"/>
    </source>
</evidence>
<evidence type="ECO:0000256" key="10">
    <source>
        <dbReference type="SAM" id="Phobius"/>
    </source>
</evidence>
<dbReference type="SMART" id="SM00091">
    <property type="entry name" value="PAS"/>
    <property type="match status" value="1"/>
</dbReference>
<dbReference type="CDD" id="cd00156">
    <property type="entry name" value="REC"/>
    <property type="match status" value="1"/>
</dbReference>
<accession>A0A8J7JAB0</accession>
<evidence type="ECO:0000259" key="13">
    <source>
        <dbReference type="PROSITE" id="PS50112"/>
    </source>
</evidence>
<evidence type="ECO:0000256" key="1">
    <source>
        <dbReference type="ARBA" id="ARBA00000085"/>
    </source>
</evidence>
<feature type="domain" description="PAC" evidence="14">
    <location>
        <begin position="454"/>
        <end position="506"/>
    </location>
</feature>
<evidence type="ECO:0000256" key="6">
    <source>
        <dbReference type="ARBA" id="ARBA00022777"/>
    </source>
</evidence>
<name>A0A8J7JAB0_9BACT</name>
<comment type="catalytic activity">
    <reaction evidence="1">
        <text>ATP + protein L-histidine = ADP + protein N-phospho-L-histidine.</text>
        <dbReference type="EC" id="2.7.13.3"/>
    </reaction>
</comment>
<evidence type="ECO:0000256" key="2">
    <source>
        <dbReference type="ARBA" id="ARBA00012438"/>
    </source>
</evidence>
<dbReference type="InterPro" id="IPR036890">
    <property type="entry name" value="HATPase_C_sf"/>
</dbReference>
<keyword evidence="3 9" id="KW-0597">Phosphoprotein</keyword>
<dbReference type="PROSITE" id="PS50113">
    <property type="entry name" value="PAC"/>
    <property type="match status" value="1"/>
</dbReference>
<dbReference type="NCBIfam" id="TIGR00229">
    <property type="entry name" value="sensory_box"/>
    <property type="match status" value="1"/>
</dbReference>
<dbReference type="PRINTS" id="PR00344">
    <property type="entry name" value="BCTRLSENSOR"/>
</dbReference>
<dbReference type="Gene3D" id="1.10.287.130">
    <property type="match status" value="1"/>
</dbReference>
<evidence type="ECO:0000259" key="11">
    <source>
        <dbReference type="PROSITE" id="PS50109"/>
    </source>
</evidence>
<dbReference type="InterPro" id="IPR003594">
    <property type="entry name" value="HATPase_dom"/>
</dbReference>
<keyword evidence="10" id="KW-1133">Transmembrane helix</keyword>
<dbReference type="PROSITE" id="PS50109">
    <property type="entry name" value="HIS_KIN"/>
    <property type="match status" value="1"/>
</dbReference>
<comment type="caution">
    <text evidence="15">The sequence shown here is derived from an EMBL/GenBank/DDBJ whole genome shotgun (WGS) entry which is preliminary data.</text>
</comment>
<dbReference type="PANTHER" id="PTHR43065:SF42">
    <property type="entry name" value="TWO-COMPONENT SENSOR PPRA"/>
    <property type="match status" value="1"/>
</dbReference>
<dbReference type="SUPFAM" id="SSF55785">
    <property type="entry name" value="PYP-like sensor domain (PAS domain)"/>
    <property type="match status" value="1"/>
</dbReference>
<evidence type="ECO:0000256" key="3">
    <source>
        <dbReference type="ARBA" id="ARBA00022553"/>
    </source>
</evidence>
<dbReference type="Pfam" id="PF00512">
    <property type="entry name" value="HisKA"/>
    <property type="match status" value="1"/>
</dbReference>